<proteinExistence type="inferred from homology"/>
<dbReference type="InterPro" id="IPR000631">
    <property type="entry name" value="CARKD"/>
</dbReference>
<dbReference type="PROSITE" id="PS01050">
    <property type="entry name" value="YJEF_C_2"/>
    <property type="match status" value="1"/>
</dbReference>
<keyword evidence="3 6" id="KW-0521">NADP</keyword>
<dbReference type="GO" id="GO:0052856">
    <property type="term" value="F:NAD(P)HX epimerase activity"/>
    <property type="evidence" value="ECO:0007669"/>
    <property type="project" value="TreeGrafter"/>
</dbReference>
<dbReference type="GO" id="GO:0110051">
    <property type="term" value="P:metabolite repair"/>
    <property type="evidence" value="ECO:0007669"/>
    <property type="project" value="TreeGrafter"/>
</dbReference>
<dbReference type="EC" id="4.2.1.136" evidence="6"/>
<organism evidence="8 9">
    <name type="scientific">Lactobacillus xujianguonis</name>
    <dbReference type="NCBI Taxonomy" id="2495899"/>
    <lineage>
        <taxon>Bacteria</taxon>
        <taxon>Bacillati</taxon>
        <taxon>Bacillota</taxon>
        <taxon>Bacilli</taxon>
        <taxon>Lactobacillales</taxon>
        <taxon>Lactobacillaceae</taxon>
        <taxon>Lactobacillus</taxon>
    </lineage>
</organism>
<keyword evidence="4 6" id="KW-0520">NAD</keyword>
<gene>
    <name evidence="6" type="primary">nnrD</name>
    <name evidence="8" type="ORF">EJK17_06830</name>
</gene>
<keyword evidence="2 6" id="KW-0067">ATP-binding</keyword>
<dbReference type="Proteomes" id="UP000288291">
    <property type="component" value="Unassembled WGS sequence"/>
</dbReference>
<dbReference type="GO" id="GO:0046496">
    <property type="term" value="P:nicotinamide nucleotide metabolic process"/>
    <property type="evidence" value="ECO:0007669"/>
    <property type="project" value="UniProtKB-UniRule"/>
</dbReference>
<evidence type="ECO:0000313" key="8">
    <source>
        <dbReference type="EMBL" id="RVU70597.1"/>
    </source>
</evidence>
<evidence type="ECO:0000313" key="9">
    <source>
        <dbReference type="Proteomes" id="UP000288291"/>
    </source>
</evidence>
<feature type="binding site" evidence="6">
    <location>
        <position position="101"/>
    </location>
    <ligand>
        <name>(6S)-NADPHX</name>
        <dbReference type="ChEBI" id="CHEBI:64076"/>
    </ligand>
</feature>
<evidence type="ECO:0000256" key="6">
    <source>
        <dbReference type="HAMAP-Rule" id="MF_01965"/>
    </source>
</evidence>
<dbReference type="AlphaFoldDB" id="A0A437SUV9"/>
<comment type="subunit">
    <text evidence="6">Homotetramer.</text>
</comment>
<evidence type="ECO:0000256" key="5">
    <source>
        <dbReference type="ARBA" id="ARBA00023239"/>
    </source>
</evidence>
<dbReference type="InterPro" id="IPR017953">
    <property type="entry name" value="Carbohydrate_kinase_pred_CS"/>
</dbReference>
<dbReference type="CDD" id="cd01171">
    <property type="entry name" value="YXKO-related"/>
    <property type="match status" value="1"/>
</dbReference>
<evidence type="ECO:0000259" key="7">
    <source>
        <dbReference type="PROSITE" id="PS51383"/>
    </source>
</evidence>
<comment type="function">
    <text evidence="6">Catalyzes the dehydration of the S-form of NAD(P)HX at the expense of ADP, which is converted to AMP. Together with NAD(P)HX epimerase, which catalyzes the epimerization of the S- and R-forms, the enzyme allows the repair of both epimers of NAD(P)HX, a damaged form of NAD(P)H that is a result of enzymatic or heat-dependent hydration.</text>
</comment>
<sequence>MPTEISEKILSEVIKTRKSATHKGNYGRILLIGGSDNYGGAIIMATEGAINVGAGLTAVATHSVNLTALHARDPEAMFIDWHDKGLPALIKKMDVIVCGPGLGMSTMAQQLLKILKENVTAKQTVVLDASALDLVAQDKNFLPSNAGHLVLTPHQMEWQRVSQLRIPFQTDQANLTALKQLVPQGNVTLILKSNHTHVYGEDGSVFINPIGNPGMATGGMGDTLAGIVGGMIAQFGPDLKTILAAVYLHSYAGDQLYEDNYVVKPTALSQSLPKIMKKYATSLEKC</sequence>
<dbReference type="Gene3D" id="3.40.1190.20">
    <property type="match status" value="1"/>
</dbReference>
<feature type="binding site" evidence="6">
    <location>
        <begin position="192"/>
        <end position="196"/>
    </location>
    <ligand>
        <name>AMP</name>
        <dbReference type="ChEBI" id="CHEBI:456215"/>
    </ligand>
</feature>
<dbReference type="RefSeq" id="WP_103661634.1">
    <property type="nucleotide sequence ID" value="NZ_ML136884.1"/>
</dbReference>
<dbReference type="EMBL" id="RXIA01000016">
    <property type="protein sequence ID" value="RVU70597.1"/>
    <property type="molecule type" value="Genomic_DNA"/>
</dbReference>
<dbReference type="PROSITE" id="PS51383">
    <property type="entry name" value="YJEF_C_3"/>
    <property type="match status" value="1"/>
</dbReference>
<evidence type="ECO:0000256" key="3">
    <source>
        <dbReference type="ARBA" id="ARBA00022857"/>
    </source>
</evidence>
<comment type="catalytic activity">
    <reaction evidence="6">
        <text>(6S)-NADHX + ADP = AMP + phosphate + NADH + H(+)</text>
        <dbReference type="Rhea" id="RHEA:32223"/>
        <dbReference type="ChEBI" id="CHEBI:15378"/>
        <dbReference type="ChEBI" id="CHEBI:43474"/>
        <dbReference type="ChEBI" id="CHEBI:57945"/>
        <dbReference type="ChEBI" id="CHEBI:64074"/>
        <dbReference type="ChEBI" id="CHEBI:456215"/>
        <dbReference type="ChEBI" id="CHEBI:456216"/>
        <dbReference type="EC" id="4.2.1.136"/>
    </reaction>
</comment>
<reference evidence="8 9" key="1">
    <citation type="submission" date="2018-12" db="EMBL/GenBank/DDBJ databases">
        <authorList>
            <person name="Meng J."/>
        </authorList>
    </citation>
    <scope>NUCLEOTIDE SEQUENCE [LARGE SCALE GENOMIC DNA]</scope>
    <source>
        <strain evidence="8 9">HT111-2</strain>
    </source>
</reference>
<accession>A0A437SUV9</accession>
<feature type="binding site" evidence="6">
    <location>
        <position position="41"/>
    </location>
    <ligand>
        <name>(6S)-NADPHX</name>
        <dbReference type="ChEBI" id="CHEBI:64076"/>
    </ligand>
</feature>
<feature type="domain" description="YjeF C-terminal" evidence="7">
    <location>
        <begin position="6"/>
        <end position="279"/>
    </location>
</feature>
<dbReference type="HAMAP" id="MF_01965">
    <property type="entry name" value="NADHX_dehydratase"/>
    <property type="match status" value="1"/>
</dbReference>
<comment type="cofactor">
    <cofactor evidence="6">
        <name>Mg(2+)</name>
        <dbReference type="ChEBI" id="CHEBI:18420"/>
    </cofactor>
</comment>
<name>A0A437SUV9_9LACO</name>
<dbReference type="NCBIfam" id="TIGR00196">
    <property type="entry name" value="yjeF_cterm"/>
    <property type="match status" value="1"/>
</dbReference>
<dbReference type="Pfam" id="PF01256">
    <property type="entry name" value="Carb_kinase"/>
    <property type="match status" value="1"/>
</dbReference>
<protein>
    <recommendedName>
        <fullName evidence="6">ADP-dependent (S)-NAD(P)H-hydrate dehydratase</fullName>
        <ecNumber evidence="6">4.2.1.136</ecNumber>
    </recommendedName>
    <alternativeName>
        <fullName evidence="6">ADP-dependent NAD(P)HX dehydratase</fullName>
    </alternativeName>
</protein>
<evidence type="ECO:0000256" key="4">
    <source>
        <dbReference type="ARBA" id="ARBA00023027"/>
    </source>
</evidence>
<feature type="binding site" evidence="6">
    <location>
        <position position="222"/>
    </location>
    <ligand>
        <name>(6S)-NADPHX</name>
        <dbReference type="ChEBI" id="CHEBI:64076"/>
    </ligand>
</feature>
<evidence type="ECO:0000256" key="1">
    <source>
        <dbReference type="ARBA" id="ARBA00022741"/>
    </source>
</evidence>
<keyword evidence="9" id="KW-1185">Reference proteome</keyword>
<evidence type="ECO:0000256" key="2">
    <source>
        <dbReference type="ARBA" id="ARBA00022840"/>
    </source>
</evidence>
<dbReference type="SUPFAM" id="SSF53613">
    <property type="entry name" value="Ribokinase-like"/>
    <property type="match status" value="1"/>
</dbReference>
<keyword evidence="1 6" id="KW-0547">Nucleotide-binding</keyword>
<dbReference type="InterPro" id="IPR029056">
    <property type="entry name" value="Ribokinase-like"/>
</dbReference>
<comment type="similarity">
    <text evidence="6">Belongs to the NnrD/CARKD family.</text>
</comment>
<feature type="binding site" evidence="6">
    <location>
        <position position="154"/>
    </location>
    <ligand>
        <name>(6S)-NADPHX</name>
        <dbReference type="ChEBI" id="CHEBI:64076"/>
    </ligand>
</feature>
<dbReference type="PANTHER" id="PTHR12592">
    <property type="entry name" value="ATP-DEPENDENT (S)-NAD(P)H-HYDRATE DEHYDRATASE FAMILY MEMBER"/>
    <property type="match status" value="1"/>
</dbReference>
<dbReference type="PANTHER" id="PTHR12592:SF0">
    <property type="entry name" value="ATP-DEPENDENT (S)-NAD(P)H-HYDRATE DEHYDRATASE"/>
    <property type="match status" value="1"/>
</dbReference>
<comment type="caution">
    <text evidence="8">The sequence shown here is derived from an EMBL/GenBank/DDBJ whole genome shotgun (WGS) entry which is preliminary data.</text>
</comment>
<dbReference type="GO" id="GO:0052855">
    <property type="term" value="F:ADP-dependent NAD(P)H-hydrate dehydratase activity"/>
    <property type="evidence" value="ECO:0007669"/>
    <property type="project" value="UniProtKB-UniRule"/>
</dbReference>
<comment type="catalytic activity">
    <reaction evidence="6">
        <text>(6S)-NADPHX + ADP = AMP + phosphate + NADPH + H(+)</text>
        <dbReference type="Rhea" id="RHEA:32235"/>
        <dbReference type="ChEBI" id="CHEBI:15378"/>
        <dbReference type="ChEBI" id="CHEBI:43474"/>
        <dbReference type="ChEBI" id="CHEBI:57783"/>
        <dbReference type="ChEBI" id="CHEBI:64076"/>
        <dbReference type="ChEBI" id="CHEBI:456215"/>
        <dbReference type="ChEBI" id="CHEBI:456216"/>
        <dbReference type="EC" id="4.2.1.136"/>
    </reaction>
</comment>
<feature type="binding site" evidence="6">
    <location>
        <position position="221"/>
    </location>
    <ligand>
        <name>AMP</name>
        <dbReference type="ChEBI" id="CHEBI:456215"/>
    </ligand>
</feature>
<dbReference type="GO" id="GO:0005524">
    <property type="term" value="F:ATP binding"/>
    <property type="evidence" value="ECO:0007669"/>
    <property type="project" value="UniProtKB-KW"/>
</dbReference>
<keyword evidence="5 6" id="KW-0456">Lyase</keyword>